<dbReference type="KEGG" id="vg:16607508"/>
<proteinExistence type="predicted"/>
<protein>
    <recommendedName>
        <fullName evidence="3">Ankyrin repeat domain containing protein</fullName>
    </recommendedName>
</protein>
<evidence type="ECO:0000313" key="1">
    <source>
        <dbReference type="EMBL" id="AGO85721.1"/>
    </source>
</evidence>
<organism evidence="1 2">
    <name type="scientific">Pandoravirus salinus</name>
    <dbReference type="NCBI Taxonomy" id="1349410"/>
    <lineage>
        <taxon>Viruses</taxon>
        <taxon>Pandoravirus</taxon>
    </lineage>
</organism>
<dbReference type="Proteomes" id="UP000204584">
    <property type="component" value="Segment"/>
</dbReference>
<gene>
    <name evidence="1" type="ORF">psal_cds_1333</name>
</gene>
<name>S4W1N7_9VIRU</name>
<dbReference type="InterPro" id="IPR052050">
    <property type="entry name" value="SecEffector_AnkRepeat"/>
</dbReference>
<sequence>MTHDSTTATTTTLDDMPVEMTAAIIHHLGAADKFVCTLVSPLWRELALASLARQRGLREQRQPLAPPRRTFLAEASREGRLDLVQWAVAAGCPWDDYACAEAARGGHGDVLTWLQNSGCPWSINALLVAAADGGHSMLVRQFLATHYTVAARFGLSYRKASINKKALNQAIYRAAYNQHYDVVGVLLEDGRARPHKSCTIDTASVSLFACLAGSRHGLPDCASKHAAARGCVDALDWLRERGKLDARAAYRAAALHFQRHVIDWLPNAVADAPCFAVGAARHGRLDVLQDLAQGSQRSILDEWNWRRMIVEAARNGHLDVIQWLTQIHAQPPPSSLTLAAAYGGHTHVIAWALASGIRIRTITTAIAAVRGHRETSEFCERECGIGMLWEFNEPVWFDDDDAVCASAAPFRFGPRRHALDMGLEHGGADAVDRLAGRAPNDQDITAGALALAMRVRDPRVIVPMARRSDSVWSKAASKCDLAMLKRLDARWGLPASCVTDYMFFKAAYSRYRARPVFEWLEYKGRRCNDPALQDVVRNRCRTLIAATAPTVDEPHISLGSNGSGN</sequence>
<dbReference type="RefSeq" id="YP_008438800.1">
    <property type="nucleotide sequence ID" value="NC_022098.1"/>
</dbReference>
<dbReference type="SUPFAM" id="SSF48403">
    <property type="entry name" value="Ankyrin repeat"/>
    <property type="match status" value="1"/>
</dbReference>
<evidence type="ECO:0008006" key="3">
    <source>
        <dbReference type="Google" id="ProtNLM"/>
    </source>
</evidence>
<accession>S4W1N7</accession>
<dbReference type="InterPro" id="IPR036047">
    <property type="entry name" value="F-box-like_dom_sf"/>
</dbReference>
<reference evidence="1 2" key="1">
    <citation type="journal article" date="2013" name="Science">
        <title>Pandoraviruses: amoeba viruses with genomes up to 2.5 Mb reaching that of parasitic eukaryotes.</title>
        <authorList>
            <person name="Philippe N."/>
            <person name="Legendre M."/>
            <person name="Doutre G."/>
            <person name="Coute Y."/>
            <person name="Poirot O."/>
            <person name="Lescot M."/>
            <person name="Arslan D."/>
            <person name="Seltzer V."/>
            <person name="Bertaux L."/>
            <person name="Bruley C."/>
            <person name="Garin J."/>
            <person name="Claverie J.M."/>
            <person name="Abergel C."/>
        </authorList>
    </citation>
    <scope>NUCLEOTIDE SEQUENCE [LARGE SCALE GENOMIC DNA]</scope>
</reference>
<dbReference type="EMBL" id="KC977571">
    <property type="protein sequence ID" value="AGO85721.1"/>
    <property type="molecule type" value="Genomic_DNA"/>
</dbReference>
<dbReference type="SUPFAM" id="SSF81383">
    <property type="entry name" value="F-box domain"/>
    <property type="match status" value="1"/>
</dbReference>
<dbReference type="GeneID" id="16607508"/>
<dbReference type="InterPro" id="IPR036770">
    <property type="entry name" value="Ankyrin_rpt-contain_sf"/>
</dbReference>
<dbReference type="PANTHER" id="PTHR46586">
    <property type="entry name" value="ANKYRIN REPEAT-CONTAINING PROTEIN"/>
    <property type="match status" value="1"/>
</dbReference>
<evidence type="ECO:0000313" key="2">
    <source>
        <dbReference type="Proteomes" id="UP000204584"/>
    </source>
</evidence>
<dbReference type="Gene3D" id="1.25.40.20">
    <property type="entry name" value="Ankyrin repeat-containing domain"/>
    <property type="match status" value="1"/>
</dbReference>
<dbReference type="PANTHER" id="PTHR46586:SF3">
    <property type="entry name" value="ANKYRIN REPEAT-CONTAINING PROTEIN"/>
    <property type="match status" value="1"/>
</dbReference>
<keyword evidence="2" id="KW-1185">Reference proteome</keyword>